<keyword evidence="3" id="KW-1185">Reference proteome</keyword>
<dbReference type="EMBL" id="MU129057">
    <property type="protein sequence ID" value="KAF9508518.1"/>
    <property type="molecule type" value="Genomic_DNA"/>
</dbReference>
<evidence type="ECO:0008006" key="4">
    <source>
        <dbReference type="Google" id="ProtNLM"/>
    </source>
</evidence>
<organism evidence="2 3">
    <name type="scientific">Hydnum rufescens UP504</name>
    <dbReference type="NCBI Taxonomy" id="1448309"/>
    <lineage>
        <taxon>Eukaryota</taxon>
        <taxon>Fungi</taxon>
        <taxon>Dikarya</taxon>
        <taxon>Basidiomycota</taxon>
        <taxon>Agaricomycotina</taxon>
        <taxon>Agaricomycetes</taxon>
        <taxon>Cantharellales</taxon>
        <taxon>Hydnaceae</taxon>
        <taxon>Hydnum</taxon>
    </lineage>
</organism>
<gene>
    <name evidence="2" type="ORF">BS47DRAFT_219363</name>
</gene>
<evidence type="ECO:0000313" key="2">
    <source>
        <dbReference type="EMBL" id="KAF9508518.1"/>
    </source>
</evidence>
<accession>A0A9P6AMI2</accession>
<evidence type="ECO:0000313" key="3">
    <source>
        <dbReference type="Proteomes" id="UP000886523"/>
    </source>
</evidence>
<comment type="caution">
    <text evidence="2">The sequence shown here is derived from an EMBL/GenBank/DDBJ whole genome shotgun (WGS) entry which is preliminary data.</text>
</comment>
<dbReference type="AlphaFoldDB" id="A0A9P6AMI2"/>
<feature type="signal peptide" evidence="1">
    <location>
        <begin position="1"/>
        <end position="23"/>
    </location>
</feature>
<protein>
    <recommendedName>
        <fullName evidence="4">Secreted protein</fullName>
    </recommendedName>
</protein>
<reference evidence="2" key="1">
    <citation type="journal article" date="2020" name="Nat. Commun.">
        <title>Large-scale genome sequencing of mycorrhizal fungi provides insights into the early evolution of symbiotic traits.</title>
        <authorList>
            <person name="Miyauchi S."/>
            <person name="Kiss E."/>
            <person name="Kuo A."/>
            <person name="Drula E."/>
            <person name="Kohler A."/>
            <person name="Sanchez-Garcia M."/>
            <person name="Morin E."/>
            <person name="Andreopoulos B."/>
            <person name="Barry K.W."/>
            <person name="Bonito G."/>
            <person name="Buee M."/>
            <person name="Carver A."/>
            <person name="Chen C."/>
            <person name="Cichocki N."/>
            <person name="Clum A."/>
            <person name="Culley D."/>
            <person name="Crous P.W."/>
            <person name="Fauchery L."/>
            <person name="Girlanda M."/>
            <person name="Hayes R.D."/>
            <person name="Keri Z."/>
            <person name="LaButti K."/>
            <person name="Lipzen A."/>
            <person name="Lombard V."/>
            <person name="Magnuson J."/>
            <person name="Maillard F."/>
            <person name="Murat C."/>
            <person name="Nolan M."/>
            <person name="Ohm R.A."/>
            <person name="Pangilinan J."/>
            <person name="Pereira M.F."/>
            <person name="Perotto S."/>
            <person name="Peter M."/>
            <person name="Pfister S."/>
            <person name="Riley R."/>
            <person name="Sitrit Y."/>
            <person name="Stielow J.B."/>
            <person name="Szollosi G."/>
            <person name="Zifcakova L."/>
            <person name="Stursova M."/>
            <person name="Spatafora J.W."/>
            <person name="Tedersoo L."/>
            <person name="Vaario L.M."/>
            <person name="Yamada A."/>
            <person name="Yan M."/>
            <person name="Wang P."/>
            <person name="Xu J."/>
            <person name="Bruns T."/>
            <person name="Baldrian P."/>
            <person name="Vilgalys R."/>
            <person name="Dunand C."/>
            <person name="Henrissat B."/>
            <person name="Grigoriev I.V."/>
            <person name="Hibbett D."/>
            <person name="Nagy L.G."/>
            <person name="Martin F.M."/>
        </authorList>
    </citation>
    <scope>NUCLEOTIDE SEQUENCE</scope>
    <source>
        <strain evidence="2">UP504</strain>
    </source>
</reference>
<evidence type="ECO:0000256" key="1">
    <source>
        <dbReference type="SAM" id="SignalP"/>
    </source>
</evidence>
<proteinExistence type="predicted"/>
<sequence length="108" mass="12081">MLRRLSFPVSLLLPLGQLKHGTCRQDFNYTPPNVRLLSNHRLHLCSCQLAACAIAEALAPPVYNWGAVPMSAMPDTMVYPISAMNFYILRVDGVSSLRKAGRAHRCWI</sequence>
<feature type="chain" id="PRO_5040507093" description="Secreted protein" evidence="1">
    <location>
        <begin position="24"/>
        <end position="108"/>
    </location>
</feature>
<dbReference type="Proteomes" id="UP000886523">
    <property type="component" value="Unassembled WGS sequence"/>
</dbReference>
<keyword evidence="1" id="KW-0732">Signal</keyword>
<name>A0A9P6AMI2_9AGAM</name>